<gene>
    <name evidence="2" type="ORF">KI387_016600</name>
</gene>
<dbReference type="EMBL" id="JAHRHJ020000003">
    <property type="protein sequence ID" value="KAH9321961.1"/>
    <property type="molecule type" value="Genomic_DNA"/>
</dbReference>
<evidence type="ECO:0000313" key="3">
    <source>
        <dbReference type="Proteomes" id="UP000824469"/>
    </source>
</evidence>
<evidence type="ECO:0000256" key="1">
    <source>
        <dbReference type="SAM" id="Phobius"/>
    </source>
</evidence>
<dbReference type="Proteomes" id="UP000824469">
    <property type="component" value="Unassembled WGS sequence"/>
</dbReference>
<feature type="transmembrane region" description="Helical" evidence="1">
    <location>
        <begin position="22"/>
        <end position="44"/>
    </location>
</feature>
<keyword evidence="1" id="KW-0812">Transmembrane</keyword>
<accession>A0AA38GF44</accession>
<keyword evidence="1" id="KW-1133">Transmembrane helix</keyword>
<evidence type="ECO:0000313" key="2">
    <source>
        <dbReference type="EMBL" id="KAH9321961.1"/>
    </source>
</evidence>
<organism evidence="2 3">
    <name type="scientific">Taxus chinensis</name>
    <name type="common">Chinese yew</name>
    <name type="synonym">Taxus wallichiana var. chinensis</name>
    <dbReference type="NCBI Taxonomy" id="29808"/>
    <lineage>
        <taxon>Eukaryota</taxon>
        <taxon>Viridiplantae</taxon>
        <taxon>Streptophyta</taxon>
        <taxon>Embryophyta</taxon>
        <taxon>Tracheophyta</taxon>
        <taxon>Spermatophyta</taxon>
        <taxon>Pinopsida</taxon>
        <taxon>Pinidae</taxon>
        <taxon>Conifers II</taxon>
        <taxon>Cupressales</taxon>
        <taxon>Taxaceae</taxon>
        <taxon>Taxus</taxon>
    </lineage>
</organism>
<proteinExistence type="predicted"/>
<comment type="caution">
    <text evidence="2">The sequence shown here is derived from an EMBL/GenBank/DDBJ whole genome shotgun (WGS) entry which is preliminary data.</text>
</comment>
<keyword evidence="1" id="KW-0472">Membrane</keyword>
<protein>
    <submittedName>
        <fullName evidence="2">Uncharacterized protein</fullName>
    </submittedName>
</protein>
<keyword evidence="3" id="KW-1185">Reference proteome</keyword>
<sequence>MWAEIEVCIWRSQHQTFSTQRVLYDFILMYTIASIRQWLVFLMLDAYKADPVYALA</sequence>
<feature type="non-terminal residue" evidence="2">
    <location>
        <position position="56"/>
    </location>
</feature>
<dbReference type="AlphaFoldDB" id="A0AA38GF44"/>
<name>A0AA38GF44_TAXCH</name>
<reference evidence="2 3" key="1">
    <citation type="journal article" date="2021" name="Nat. Plants">
        <title>The Taxus genome provides insights into paclitaxel biosynthesis.</title>
        <authorList>
            <person name="Xiong X."/>
            <person name="Gou J."/>
            <person name="Liao Q."/>
            <person name="Li Y."/>
            <person name="Zhou Q."/>
            <person name="Bi G."/>
            <person name="Li C."/>
            <person name="Du R."/>
            <person name="Wang X."/>
            <person name="Sun T."/>
            <person name="Guo L."/>
            <person name="Liang H."/>
            <person name="Lu P."/>
            <person name="Wu Y."/>
            <person name="Zhang Z."/>
            <person name="Ro D.K."/>
            <person name="Shang Y."/>
            <person name="Huang S."/>
            <person name="Yan J."/>
        </authorList>
    </citation>
    <scope>NUCLEOTIDE SEQUENCE [LARGE SCALE GENOMIC DNA]</scope>
    <source>
        <strain evidence="2">Ta-2019</strain>
    </source>
</reference>